<evidence type="ECO:0008006" key="5">
    <source>
        <dbReference type="Google" id="ProtNLM"/>
    </source>
</evidence>
<keyword evidence="4" id="KW-1185">Reference proteome</keyword>
<accession>A0ABR9DNT6</accession>
<proteinExistence type="predicted"/>
<reference evidence="3 4" key="1">
    <citation type="submission" date="2020-09" db="EMBL/GenBank/DDBJ databases">
        <title>Flavimobilis rhizosphaerae sp. nov., isolated from rhizosphere soil of Spartina alterniflora.</title>
        <authorList>
            <person name="Hanqin C."/>
        </authorList>
    </citation>
    <scope>NUCLEOTIDE SEQUENCE [LARGE SCALE GENOMIC DNA]</scope>
    <source>
        <strain evidence="3 4">GY 10621</strain>
    </source>
</reference>
<dbReference type="Proteomes" id="UP000642107">
    <property type="component" value="Unassembled WGS sequence"/>
</dbReference>
<evidence type="ECO:0000313" key="3">
    <source>
        <dbReference type="EMBL" id="MBD9698783.1"/>
    </source>
</evidence>
<sequence length="301" mass="31445">MTRHSRTRSRTTLAALVLTPLLLVAACGGDPAPAPTTPQAGKTSSGSGGPTVESPSGGDLCPSVDNLRDDTITSYASFGDIVGFDDEVAERVGTTWRHSIPVTLTNPISAQCMIQVGITVTGSGGSYMEDSVVAVLDAGASVNIQAFALEREFEFESDTKDASPTEDLDIKVSWVQTSPVYDYYDADLKVEPLTGEGGDTLLPVSVVKRGTNDGMPKAFGIMSTDFLYVVGLDASGTVVASFYTSQAEFINSGETGTINLPATYAGAWNGGGKAFQGLAALEDVAEYKVVAYQPNAMQPDA</sequence>
<keyword evidence="2" id="KW-0732">Signal</keyword>
<dbReference type="PROSITE" id="PS51257">
    <property type="entry name" value="PROKAR_LIPOPROTEIN"/>
    <property type="match status" value="1"/>
</dbReference>
<evidence type="ECO:0000256" key="1">
    <source>
        <dbReference type="SAM" id="MobiDB-lite"/>
    </source>
</evidence>
<name>A0ABR9DNT6_9MICO</name>
<evidence type="ECO:0000313" key="4">
    <source>
        <dbReference type="Proteomes" id="UP000642107"/>
    </source>
</evidence>
<feature type="chain" id="PRO_5046856003" description="Lipoprotein" evidence="2">
    <location>
        <begin position="26"/>
        <end position="301"/>
    </location>
</feature>
<feature type="region of interest" description="Disordered" evidence="1">
    <location>
        <begin position="33"/>
        <end position="64"/>
    </location>
</feature>
<dbReference type="RefSeq" id="WP_192278366.1">
    <property type="nucleotide sequence ID" value="NZ_JACZDF010000002.1"/>
</dbReference>
<organism evidence="3 4">
    <name type="scientific">Flavimobilis rhizosphaerae</name>
    <dbReference type="NCBI Taxonomy" id="2775421"/>
    <lineage>
        <taxon>Bacteria</taxon>
        <taxon>Bacillati</taxon>
        <taxon>Actinomycetota</taxon>
        <taxon>Actinomycetes</taxon>
        <taxon>Micrococcales</taxon>
        <taxon>Jonesiaceae</taxon>
        <taxon>Flavimobilis</taxon>
    </lineage>
</organism>
<protein>
    <recommendedName>
        <fullName evidence="5">Lipoprotein</fullName>
    </recommendedName>
</protein>
<dbReference type="EMBL" id="JACZDF010000002">
    <property type="protein sequence ID" value="MBD9698783.1"/>
    <property type="molecule type" value="Genomic_DNA"/>
</dbReference>
<evidence type="ECO:0000256" key="2">
    <source>
        <dbReference type="SAM" id="SignalP"/>
    </source>
</evidence>
<feature type="signal peptide" evidence="2">
    <location>
        <begin position="1"/>
        <end position="25"/>
    </location>
</feature>
<comment type="caution">
    <text evidence="3">The sequence shown here is derived from an EMBL/GenBank/DDBJ whole genome shotgun (WGS) entry which is preliminary data.</text>
</comment>
<gene>
    <name evidence="3" type="ORF">IGS67_04645</name>
</gene>